<evidence type="ECO:0000256" key="1">
    <source>
        <dbReference type="ARBA" id="ARBA00001946"/>
    </source>
</evidence>
<dbReference type="PROSITE" id="PS00674">
    <property type="entry name" value="AAA"/>
    <property type="match status" value="1"/>
</dbReference>
<comment type="similarity">
    <text evidence="2">Belongs to the AAA ATPase family. BCS1 subfamily.</text>
</comment>
<feature type="region of interest" description="Disordered" evidence="7">
    <location>
        <begin position="446"/>
        <end position="466"/>
    </location>
</feature>
<evidence type="ECO:0000313" key="9">
    <source>
        <dbReference type="EMBL" id="CAB4277353.1"/>
    </source>
</evidence>
<dbReference type="EMBL" id="CAEKDK010000004">
    <property type="protein sequence ID" value="CAB4277353.1"/>
    <property type="molecule type" value="Genomic_DNA"/>
</dbReference>
<dbReference type="Pfam" id="PF14363">
    <property type="entry name" value="AAA_assoc"/>
    <property type="match status" value="1"/>
</dbReference>
<dbReference type="InterPro" id="IPR003959">
    <property type="entry name" value="ATPase_AAA_core"/>
</dbReference>
<gene>
    <name evidence="9" type="ORF">CURHAP_LOCUS26982</name>
</gene>
<dbReference type="Pfam" id="PF00004">
    <property type="entry name" value="AAA"/>
    <property type="match status" value="1"/>
</dbReference>
<dbReference type="PANTHER" id="PTHR23070">
    <property type="entry name" value="BCS1 AAA-TYPE ATPASE"/>
    <property type="match status" value="1"/>
</dbReference>
<evidence type="ECO:0000256" key="5">
    <source>
        <dbReference type="ARBA" id="ARBA00049360"/>
    </source>
</evidence>
<dbReference type="SUPFAM" id="SSF52540">
    <property type="entry name" value="P-loop containing nucleoside triphosphate hydrolases"/>
    <property type="match status" value="1"/>
</dbReference>
<organism evidence="9 10">
    <name type="scientific">Prunus armeniaca</name>
    <name type="common">Apricot</name>
    <name type="synonym">Armeniaca vulgaris</name>
    <dbReference type="NCBI Taxonomy" id="36596"/>
    <lineage>
        <taxon>Eukaryota</taxon>
        <taxon>Viridiplantae</taxon>
        <taxon>Streptophyta</taxon>
        <taxon>Embryophyta</taxon>
        <taxon>Tracheophyta</taxon>
        <taxon>Spermatophyta</taxon>
        <taxon>Magnoliopsida</taxon>
        <taxon>eudicotyledons</taxon>
        <taxon>Gunneridae</taxon>
        <taxon>Pentapetalae</taxon>
        <taxon>rosids</taxon>
        <taxon>fabids</taxon>
        <taxon>Rosales</taxon>
        <taxon>Rosaceae</taxon>
        <taxon>Amygdaloideae</taxon>
        <taxon>Amygdaleae</taxon>
        <taxon>Prunus</taxon>
    </lineage>
</organism>
<keyword evidence="3" id="KW-0378">Hydrolase</keyword>
<proteinExistence type="inferred from homology"/>
<dbReference type="Gene3D" id="3.40.50.300">
    <property type="entry name" value="P-loop containing nucleotide triphosphate hydrolases"/>
    <property type="match status" value="1"/>
</dbReference>
<evidence type="ECO:0000256" key="3">
    <source>
        <dbReference type="ARBA" id="ARBA00022801"/>
    </source>
</evidence>
<keyword evidence="6" id="KW-0547">Nucleotide-binding</keyword>
<keyword evidence="6" id="KW-0067">ATP-binding</keyword>
<protein>
    <recommendedName>
        <fullName evidence="8">AAA+ ATPase domain-containing protein</fullName>
    </recommendedName>
</protein>
<dbReference type="InterPro" id="IPR027417">
    <property type="entry name" value="P-loop_NTPase"/>
</dbReference>
<dbReference type="InterPro" id="IPR050747">
    <property type="entry name" value="Mitochondrial_chaperone_BCS1"/>
</dbReference>
<dbReference type="GO" id="GO:0005524">
    <property type="term" value="F:ATP binding"/>
    <property type="evidence" value="ECO:0007669"/>
    <property type="project" value="UniProtKB-KW"/>
</dbReference>
<name>A0A6J5UN63_PRUAR</name>
<evidence type="ECO:0000256" key="4">
    <source>
        <dbReference type="ARBA" id="ARBA00022842"/>
    </source>
</evidence>
<sequence length="466" mass="52907">MPDTKAILPAIATVAASAMLLRSIANDFIPNEFRNYFFSSLHNISRRFSSHLTIVIDEFQGLSLNEVFEAAEAYLGTLATPSLQRIKVSKFTKEKKLGVALDRGEEICDVYEDHVQVMWKFVCTKVESSRATNPGDLNASLRAETRSYELTFHKKHKEKVLNSYLPYILDRSKAIKVERKVVKLCTIDQYECYGPQEVNLNHPMTFELLAMDMEIKKVLLDDLNNFKNGKEFYRRIGKAWKRGYLLYGPPGTGKSSLIAAIANHLNYDIYELELADVGSNSDLKRRLLAMPDKSILVIEDIDCTINLQNRETENEALSTGKNQVTLSGLLNLIDGLWSCCTDERIIIFTTNHKEKLDPALTRPGRMDMHINISYCTLSAFKQLAFNYHGLSHHQLFEQIEGHIGEVKVTPAEVAGELMKSRDAQTSLQGLINFLLEKKNQQEIVRPKLTTSVQKKSIHKEEEESKG</sequence>
<feature type="domain" description="AAA+ ATPase" evidence="8">
    <location>
        <begin position="240"/>
        <end position="376"/>
    </location>
</feature>
<dbReference type="Pfam" id="PF25568">
    <property type="entry name" value="AAA_lid_At3g28540"/>
    <property type="match status" value="1"/>
</dbReference>
<dbReference type="InterPro" id="IPR058017">
    <property type="entry name" value="At3g28540-like_C"/>
</dbReference>
<dbReference type="InterPro" id="IPR003593">
    <property type="entry name" value="AAA+_ATPase"/>
</dbReference>
<evidence type="ECO:0000256" key="2">
    <source>
        <dbReference type="ARBA" id="ARBA00007448"/>
    </source>
</evidence>
<dbReference type="Proteomes" id="UP000507222">
    <property type="component" value="Unassembled WGS sequence"/>
</dbReference>
<accession>A0A6J5UN63</accession>
<comment type="cofactor">
    <cofactor evidence="1">
        <name>Mg(2+)</name>
        <dbReference type="ChEBI" id="CHEBI:18420"/>
    </cofactor>
</comment>
<dbReference type="AlphaFoldDB" id="A0A6J5UN63"/>
<dbReference type="SMART" id="SM00382">
    <property type="entry name" value="AAA"/>
    <property type="match status" value="1"/>
</dbReference>
<evidence type="ECO:0000313" key="10">
    <source>
        <dbReference type="Proteomes" id="UP000507222"/>
    </source>
</evidence>
<dbReference type="GO" id="GO:0016887">
    <property type="term" value="F:ATP hydrolysis activity"/>
    <property type="evidence" value="ECO:0007669"/>
    <property type="project" value="InterPro"/>
</dbReference>
<dbReference type="Gene3D" id="6.10.280.40">
    <property type="match status" value="1"/>
</dbReference>
<reference evidence="9 10" key="1">
    <citation type="submission" date="2020-05" db="EMBL/GenBank/DDBJ databases">
        <authorList>
            <person name="Campoy J."/>
            <person name="Schneeberger K."/>
            <person name="Spophaly S."/>
        </authorList>
    </citation>
    <scope>NUCLEOTIDE SEQUENCE [LARGE SCALE GENOMIC DNA]</scope>
    <source>
        <strain evidence="9">PruArmRojPasFocal</strain>
    </source>
</reference>
<keyword evidence="4" id="KW-0460">Magnesium</keyword>
<dbReference type="InterPro" id="IPR025753">
    <property type="entry name" value="AAA_N_dom"/>
</dbReference>
<evidence type="ECO:0000256" key="7">
    <source>
        <dbReference type="SAM" id="MobiDB-lite"/>
    </source>
</evidence>
<dbReference type="CDD" id="cd19510">
    <property type="entry name" value="RecA-like_BCS1"/>
    <property type="match status" value="1"/>
</dbReference>
<dbReference type="GO" id="GO:0006950">
    <property type="term" value="P:response to stress"/>
    <property type="evidence" value="ECO:0007669"/>
    <property type="project" value="UniProtKB-ARBA"/>
</dbReference>
<comment type="catalytic activity">
    <reaction evidence="5">
        <text>ATP + H2O = ADP + phosphate + H(+)</text>
        <dbReference type="Rhea" id="RHEA:13065"/>
        <dbReference type="ChEBI" id="CHEBI:15377"/>
        <dbReference type="ChEBI" id="CHEBI:15378"/>
        <dbReference type="ChEBI" id="CHEBI:30616"/>
        <dbReference type="ChEBI" id="CHEBI:43474"/>
        <dbReference type="ChEBI" id="CHEBI:456216"/>
    </reaction>
</comment>
<dbReference type="InterPro" id="IPR003960">
    <property type="entry name" value="ATPase_AAA_CS"/>
</dbReference>
<evidence type="ECO:0000259" key="8">
    <source>
        <dbReference type="SMART" id="SM00382"/>
    </source>
</evidence>
<evidence type="ECO:0000256" key="6">
    <source>
        <dbReference type="RuleBase" id="RU003651"/>
    </source>
</evidence>